<dbReference type="InterPro" id="IPR003481">
    <property type="entry name" value="FliD_N"/>
</dbReference>
<reference evidence="9" key="1">
    <citation type="journal article" date="2019" name="Int. J. Syst. Evol. Microbiol.">
        <title>The Global Catalogue of Microorganisms (GCM) 10K type strain sequencing project: providing services to taxonomists for standard genome sequencing and annotation.</title>
        <authorList>
            <consortium name="The Broad Institute Genomics Platform"/>
            <consortium name="The Broad Institute Genome Sequencing Center for Infectious Disease"/>
            <person name="Wu L."/>
            <person name="Ma J."/>
        </authorList>
    </citation>
    <scope>NUCLEOTIDE SEQUENCE [LARGE SCALE GENOMIC DNA]</scope>
    <source>
        <strain evidence="9">CCUG 73951</strain>
    </source>
</reference>
<keyword evidence="8" id="KW-0966">Cell projection</keyword>
<accession>A0ABW2K533</accession>
<keyword evidence="9" id="KW-1185">Reference proteome</keyword>
<keyword evidence="3" id="KW-0175">Coiled coil</keyword>
<keyword evidence="8" id="KW-0282">Flagellum</keyword>
<dbReference type="InterPro" id="IPR040026">
    <property type="entry name" value="FliD"/>
</dbReference>
<sequence>MSDMRIGGLASGIDTDSIIRDLMEAERMPLNKMEQEKTKLEWQRDEYRDVNKTFLELDNLALDMKLDRTYQSKEASSSNSAVSAKASSSAGEGRYSLEVTQLASAAYNYSEGSITGGNDEFDPDASLDSQRGFFANGLDESDFEIKTYGKDGEKSHVFSIDSSDSLNDVLKEINDSQIGVRAFYDKNADKVMIERDETGNYNSVGKEIDFGGGPNFLTSTLGLSGEEKGGRDAKFTYNDSGFEITSHDNNYSVNGVDFTLHEVGKSTVNVTNNVDGAVEKITDFVNKYNDIIESLGDKLNERKNRDYPPLTEQQKEAMEEDEIEKWEEQARKGLLQGDSVLSGSLAQMRTSWYSKVESGGEFNILSQIGIETSSNYRDRGKLEIDEEKLRNALSEDASSVKSLFANDGEGEEKGIVRRLEDIIGSTRTSIERKAGKETSTNQSFSLGRELVNVDQRMLSFESKLTQIEDRYWSEFGAMEKAIQEMNSQSAYIQQNFSAGMM</sequence>
<dbReference type="PANTHER" id="PTHR30288">
    <property type="entry name" value="FLAGELLAR CAP/ASSEMBLY PROTEIN FLID"/>
    <property type="match status" value="1"/>
</dbReference>
<dbReference type="NCBIfam" id="NF005833">
    <property type="entry name" value="PRK07737.1"/>
    <property type="match status" value="1"/>
</dbReference>
<evidence type="ECO:0000259" key="7">
    <source>
        <dbReference type="Pfam" id="PF07195"/>
    </source>
</evidence>
<dbReference type="EMBL" id="JBHTBY010000011">
    <property type="protein sequence ID" value="MFC7321889.1"/>
    <property type="molecule type" value="Genomic_DNA"/>
</dbReference>
<name>A0ABW2K533_9BACI</name>
<comment type="caution">
    <text evidence="8">The sequence shown here is derived from an EMBL/GenBank/DDBJ whole genome shotgun (WGS) entry which is preliminary data.</text>
</comment>
<evidence type="ECO:0000256" key="3">
    <source>
        <dbReference type="ARBA" id="ARBA00023054"/>
    </source>
</evidence>
<comment type="similarity">
    <text evidence="1 5">Belongs to the FliD family.</text>
</comment>
<organism evidence="8 9">
    <name type="scientific">Halobacillus campisalis</name>
    <dbReference type="NCBI Taxonomy" id="435909"/>
    <lineage>
        <taxon>Bacteria</taxon>
        <taxon>Bacillati</taxon>
        <taxon>Bacillota</taxon>
        <taxon>Bacilli</taxon>
        <taxon>Bacillales</taxon>
        <taxon>Bacillaceae</taxon>
        <taxon>Halobacillus</taxon>
    </lineage>
</organism>
<dbReference type="Pfam" id="PF02465">
    <property type="entry name" value="FliD_N"/>
    <property type="match status" value="1"/>
</dbReference>
<feature type="domain" description="Flagellar hook-associated protein 2 C-terminal" evidence="7">
    <location>
        <begin position="230"/>
        <end position="487"/>
    </location>
</feature>
<dbReference type="Pfam" id="PF07196">
    <property type="entry name" value="Flagellin_IN"/>
    <property type="match status" value="1"/>
</dbReference>
<protein>
    <recommendedName>
        <fullName evidence="5">Flagellar hook-associated protein 2</fullName>
        <shortName evidence="5">HAP2</shortName>
    </recommendedName>
    <alternativeName>
        <fullName evidence="5">Flagellar cap protein</fullName>
    </alternativeName>
</protein>
<keyword evidence="4 5" id="KW-0975">Bacterial flagellum</keyword>
<evidence type="ECO:0000313" key="8">
    <source>
        <dbReference type="EMBL" id="MFC7321889.1"/>
    </source>
</evidence>
<comment type="subcellular location">
    <subcellularLocation>
        <location evidence="5">Secreted</location>
    </subcellularLocation>
    <subcellularLocation>
        <location evidence="5">Bacterial flagellum</location>
    </subcellularLocation>
</comment>
<evidence type="ECO:0000256" key="2">
    <source>
        <dbReference type="ARBA" id="ARBA00011255"/>
    </source>
</evidence>
<evidence type="ECO:0000259" key="6">
    <source>
        <dbReference type="Pfam" id="PF02465"/>
    </source>
</evidence>
<dbReference type="InterPro" id="IPR010810">
    <property type="entry name" value="Flagellin_hook_IN_motif"/>
</dbReference>
<evidence type="ECO:0000256" key="1">
    <source>
        <dbReference type="ARBA" id="ARBA00009764"/>
    </source>
</evidence>
<feature type="domain" description="Flagellar hook-associated protein 2 N-terminal" evidence="6">
    <location>
        <begin position="11"/>
        <end position="105"/>
    </location>
</feature>
<dbReference type="Proteomes" id="UP001596494">
    <property type="component" value="Unassembled WGS sequence"/>
</dbReference>
<dbReference type="Pfam" id="PF07195">
    <property type="entry name" value="FliD_C"/>
    <property type="match status" value="1"/>
</dbReference>
<gene>
    <name evidence="8" type="ORF">ACFQMN_13460</name>
</gene>
<evidence type="ECO:0000313" key="9">
    <source>
        <dbReference type="Proteomes" id="UP001596494"/>
    </source>
</evidence>
<comment type="function">
    <text evidence="5">Required for morphogenesis and for the elongation of the flagellar filament by facilitating polymerization of the flagellin monomers at the tip of growing filament. Forms a capping structure, which prevents flagellin subunits (transported through the central channel of the flagellum) from leaking out without polymerization at the distal end.</text>
</comment>
<proteinExistence type="inferred from homology"/>
<keyword evidence="8" id="KW-0969">Cilium</keyword>
<comment type="subunit">
    <text evidence="2 5">Homopentamer.</text>
</comment>
<dbReference type="InterPro" id="IPR010809">
    <property type="entry name" value="FliD_C"/>
</dbReference>
<evidence type="ECO:0000256" key="4">
    <source>
        <dbReference type="ARBA" id="ARBA00023143"/>
    </source>
</evidence>
<evidence type="ECO:0000256" key="5">
    <source>
        <dbReference type="RuleBase" id="RU362066"/>
    </source>
</evidence>
<dbReference type="RefSeq" id="WP_289215823.1">
    <property type="nucleotide sequence ID" value="NZ_JAPVRC010000004.1"/>
</dbReference>
<dbReference type="PANTHER" id="PTHR30288:SF0">
    <property type="entry name" value="FLAGELLAR HOOK-ASSOCIATED PROTEIN 2"/>
    <property type="match status" value="1"/>
</dbReference>
<keyword evidence="5" id="KW-0964">Secreted</keyword>